<dbReference type="PANTHER" id="PTHR33132">
    <property type="entry name" value="OSJNBB0118P14.9 PROTEIN"/>
    <property type="match status" value="1"/>
</dbReference>
<sequence>MDEIQKFFVPKVNLDEMNKPPTPRSPRPRSRTLVKQTSAKMNCLCSPTTHAGSFRCRLHRSASSMGLSRTGGSIGSNLSELAAKTAAISDSLHSNTQTYAKS</sequence>
<protein>
    <submittedName>
        <fullName evidence="2">Uncharacterized protein</fullName>
    </submittedName>
</protein>
<evidence type="ECO:0000256" key="1">
    <source>
        <dbReference type="SAM" id="MobiDB-lite"/>
    </source>
</evidence>
<organism evidence="2 3">
    <name type="scientific">Kingdonia uniflora</name>
    <dbReference type="NCBI Taxonomy" id="39325"/>
    <lineage>
        <taxon>Eukaryota</taxon>
        <taxon>Viridiplantae</taxon>
        <taxon>Streptophyta</taxon>
        <taxon>Embryophyta</taxon>
        <taxon>Tracheophyta</taxon>
        <taxon>Spermatophyta</taxon>
        <taxon>Magnoliopsida</taxon>
        <taxon>Ranunculales</taxon>
        <taxon>Circaeasteraceae</taxon>
        <taxon>Kingdonia</taxon>
    </lineage>
</organism>
<dbReference type="PANTHER" id="PTHR33132:SF135">
    <property type="entry name" value="OS02G0799700 PROTEIN"/>
    <property type="match status" value="1"/>
</dbReference>
<gene>
    <name evidence="2" type="ORF">GIB67_001063</name>
</gene>
<keyword evidence="3" id="KW-1185">Reference proteome</keyword>
<comment type="caution">
    <text evidence="2">The sequence shown here is derived from an EMBL/GenBank/DDBJ whole genome shotgun (WGS) entry which is preliminary data.</text>
</comment>
<dbReference type="OrthoDB" id="1932391at2759"/>
<feature type="region of interest" description="Disordered" evidence="1">
    <location>
        <begin position="9"/>
        <end position="32"/>
    </location>
</feature>
<accession>A0A7J7MGB7</accession>
<dbReference type="EMBL" id="JACGCM010001557">
    <property type="protein sequence ID" value="KAF6153830.1"/>
    <property type="molecule type" value="Genomic_DNA"/>
</dbReference>
<dbReference type="Proteomes" id="UP000541444">
    <property type="component" value="Unassembled WGS sequence"/>
</dbReference>
<reference evidence="2 3" key="1">
    <citation type="journal article" date="2020" name="IScience">
        <title>Genome Sequencing of the Endangered Kingdonia uniflora (Circaeasteraceae, Ranunculales) Reveals Potential Mechanisms of Evolutionary Specialization.</title>
        <authorList>
            <person name="Sun Y."/>
            <person name="Deng T."/>
            <person name="Zhang A."/>
            <person name="Moore M.J."/>
            <person name="Landis J.B."/>
            <person name="Lin N."/>
            <person name="Zhang H."/>
            <person name="Zhang X."/>
            <person name="Huang J."/>
            <person name="Zhang X."/>
            <person name="Sun H."/>
            <person name="Wang H."/>
        </authorList>
    </citation>
    <scope>NUCLEOTIDE SEQUENCE [LARGE SCALE GENOMIC DNA]</scope>
    <source>
        <strain evidence="2">TB1705</strain>
        <tissue evidence="2">Leaf</tissue>
    </source>
</reference>
<dbReference type="AlphaFoldDB" id="A0A7J7MGB7"/>
<evidence type="ECO:0000313" key="2">
    <source>
        <dbReference type="EMBL" id="KAF6153830.1"/>
    </source>
</evidence>
<name>A0A7J7MGB7_9MAGN</name>
<evidence type="ECO:0000313" key="3">
    <source>
        <dbReference type="Proteomes" id="UP000541444"/>
    </source>
</evidence>
<proteinExistence type="predicted"/>